<reference evidence="4" key="1">
    <citation type="submission" date="2017-02" db="EMBL/GenBank/DDBJ databases">
        <authorList>
            <person name="Varghese N."/>
            <person name="Submissions S."/>
        </authorList>
    </citation>
    <scope>NUCLEOTIDE SEQUENCE [LARGE SCALE GENOMIC DNA]</scope>
    <source>
        <strain evidence="4">ATCC 49788</strain>
    </source>
</reference>
<dbReference type="AlphaFoldDB" id="A0A1T4W3Y9"/>
<protein>
    <submittedName>
        <fullName evidence="3">TIR domain-containing protein</fullName>
    </submittedName>
</protein>
<sequence length="199" mass="22930">MSTLIYDFFISAVEADQAWVQQHLLPILTAANKRYLTEAEFQPGQPRLLELERAITHSEKTLLILSAAYLQTDSNVIIDLFAMHYGLETRTWPVIPLLLAKLELPPRLRLVIPLDFSQAAAYPDNYRRLLNSTELPSLPKPLPAQGLNPVQKLQLERQQRLTHKLARLQNQYDLETREEEKMRLEYLIKDTQASLDALS</sequence>
<dbReference type="InterPro" id="IPR035897">
    <property type="entry name" value="Toll_tir_struct_dom_sf"/>
</dbReference>
<dbReference type="STRING" id="92487.SAMN02745130_00844"/>
<feature type="domain" description="TIR" evidence="2">
    <location>
        <begin position="4"/>
        <end position="195"/>
    </location>
</feature>
<evidence type="ECO:0000313" key="3">
    <source>
        <dbReference type="EMBL" id="SKA71441.1"/>
    </source>
</evidence>
<dbReference type="Gene3D" id="3.40.50.10140">
    <property type="entry name" value="Toll/interleukin-1 receptor homology (TIR) domain"/>
    <property type="match status" value="1"/>
</dbReference>
<dbReference type="GO" id="GO:0007165">
    <property type="term" value="P:signal transduction"/>
    <property type="evidence" value="ECO:0007669"/>
    <property type="project" value="InterPro"/>
</dbReference>
<evidence type="ECO:0000256" key="1">
    <source>
        <dbReference type="SAM" id="Coils"/>
    </source>
</evidence>
<accession>A0A1T4W3Y9</accession>
<dbReference type="PANTHER" id="PTHR16253:SF0">
    <property type="entry name" value="TETRATRICOPEPTIDE REPEAT PROTEIN 22"/>
    <property type="match status" value="1"/>
</dbReference>
<dbReference type="EMBL" id="FUYB01000003">
    <property type="protein sequence ID" value="SKA71441.1"/>
    <property type="molecule type" value="Genomic_DNA"/>
</dbReference>
<evidence type="ECO:0000313" key="4">
    <source>
        <dbReference type="Proteomes" id="UP000190460"/>
    </source>
</evidence>
<keyword evidence="1" id="KW-0175">Coiled coil</keyword>
<dbReference type="PROSITE" id="PS50104">
    <property type="entry name" value="TIR"/>
    <property type="match status" value="1"/>
</dbReference>
<dbReference type="InterPro" id="IPR042342">
    <property type="entry name" value="TTC22"/>
</dbReference>
<dbReference type="RefSeq" id="WP_078921338.1">
    <property type="nucleotide sequence ID" value="NZ_FUYB01000003.1"/>
</dbReference>
<dbReference type="Proteomes" id="UP000190460">
    <property type="component" value="Unassembled WGS sequence"/>
</dbReference>
<proteinExistence type="predicted"/>
<dbReference type="InterPro" id="IPR000157">
    <property type="entry name" value="TIR_dom"/>
</dbReference>
<dbReference type="Pfam" id="PF13676">
    <property type="entry name" value="TIR_2"/>
    <property type="match status" value="1"/>
</dbReference>
<dbReference type="PANTHER" id="PTHR16253">
    <property type="entry name" value="TETRATRICOPEPTIDE REPEAT PROTEIN 22"/>
    <property type="match status" value="1"/>
</dbReference>
<keyword evidence="4" id="KW-1185">Reference proteome</keyword>
<name>A0A1T4W3Y9_9GAMM</name>
<feature type="coiled-coil region" evidence="1">
    <location>
        <begin position="158"/>
        <end position="185"/>
    </location>
</feature>
<organism evidence="3 4">
    <name type="scientific">Thiothrix eikelboomii</name>
    <dbReference type="NCBI Taxonomy" id="92487"/>
    <lineage>
        <taxon>Bacteria</taxon>
        <taxon>Pseudomonadati</taxon>
        <taxon>Pseudomonadota</taxon>
        <taxon>Gammaproteobacteria</taxon>
        <taxon>Thiotrichales</taxon>
        <taxon>Thiotrichaceae</taxon>
        <taxon>Thiothrix</taxon>
    </lineage>
</organism>
<evidence type="ECO:0000259" key="2">
    <source>
        <dbReference type="PROSITE" id="PS50104"/>
    </source>
</evidence>
<gene>
    <name evidence="3" type="ORF">SAMN02745130_00844</name>
</gene>
<dbReference type="SUPFAM" id="SSF52200">
    <property type="entry name" value="Toll/Interleukin receptor TIR domain"/>
    <property type="match status" value="1"/>
</dbReference>